<dbReference type="GO" id="GO:0015711">
    <property type="term" value="P:organic anion transport"/>
    <property type="evidence" value="ECO:0007669"/>
    <property type="project" value="UniProtKB-ARBA"/>
</dbReference>
<evidence type="ECO:0000256" key="7">
    <source>
        <dbReference type="SAM" id="MobiDB-lite"/>
    </source>
</evidence>
<dbReference type="SUPFAM" id="SSF103506">
    <property type="entry name" value="Mitochondrial carrier"/>
    <property type="match status" value="1"/>
</dbReference>
<comment type="caution">
    <text evidence="9">The sequence shown here is derived from an EMBL/GenBank/DDBJ whole genome shotgun (WGS) entry which is preliminary data.</text>
</comment>
<sequence>MSQLTSHDTRVKKSLPEKYQKRPETSLATALVSATLATLMCYPLDTIRRQMQMRGSPYDNVLKAFTGIVEREGVPGLYRGFVPNALKNLPNSSVRLTTFDTVKLLIGASQKELQRLVDENREKIVS</sequence>
<feature type="transmembrane region" description="Helical" evidence="8">
    <location>
        <begin position="25"/>
        <end position="44"/>
    </location>
</feature>
<keyword evidence="10" id="KW-1185">Reference proteome</keyword>
<dbReference type="InterPro" id="IPR023395">
    <property type="entry name" value="MCP_dom_sf"/>
</dbReference>
<dbReference type="EMBL" id="NMUH01003846">
    <property type="protein sequence ID" value="MQM07313.1"/>
    <property type="molecule type" value="Genomic_DNA"/>
</dbReference>
<dbReference type="Gene3D" id="1.50.40.10">
    <property type="entry name" value="Mitochondrial carrier domain"/>
    <property type="match status" value="1"/>
</dbReference>
<evidence type="ECO:0000256" key="1">
    <source>
        <dbReference type="ARBA" id="ARBA00004141"/>
    </source>
</evidence>
<evidence type="ECO:0000256" key="5">
    <source>
        <dbReference type="PROSITE-ProRule" id="PRU00282"/>
    </source>
</evidence>
<proteinExistence type="inferred from homology"/>
<feature type="repeat" description="Solcar" evidence="5">
    <location>
        <begin position="21"/>
        <end position="105"/>
    </location>
</feature>
<evidence type="ECO:0000256" key="3">
    <source>
        <dbReference type="ARBA" id="ARBA00022737"/>
    </source>
</evidence>
<evidence type="ECO:0000313" key="10">
    <source>
        <dbReference type="Proteomes" id="UP000652761"/>
    </source>
</evidence>
<keyword evidence="2 5" id="KW-0812">Transmembrane</keyword>
<feature type="compositionally biased region" description="Basic and acidic residues" evidence="7">
    <location>
        <begin position="7"/>
        <end position="20"/>
    </location>
</feature>
<dbReference type="Proteomes" id="UP000652761">
    <property type="component" value="Unassembled WGS sequence"/>
</dbReference>
<accession>A0A843W880</accession>
<protein>
    <submittedName>
        <fullName evidence="9">Uncharacterized protein</fullName>
    </submittedName>
</protein>
<evidence type="ECO:0000313" key="9">
    <source>
        <dbReference type="EMBL" id="MQM07313.1"/>
    </source>
</evidence>
<evidence type="ECO:0000256" key="4">
    <source>
        <dbReference type="ARBA" id="ARBA00023136"/>
    </source>
</evidence>
<feature type="region of interest" description="Disordered" evidence="7">
    <location>
        <begin position="1"/>
        <end position="20"/>
    </location>
</feature>
<comment type="subcellular location">
    <subcellularLocation>
        <location evidence="1">Membrane</location>
        <topology evidence="1">Multi-pass membrane protein</topology>
    </subcellularLocation>
</comment>
<dbReference type="PROSITE" id="PS50920">
    <property type="entry name" value="SOLCAR"/>
    <property type="match status" value="1"/>
</dbReference>
<dbReference type="Pfam" id="PF00153">
    <property type="entry name" value="Mito_carr"/>
    <property type="match status" value="1"/>
</dbReference>
<evidence type="ECO:0000256" key="2">
    <source>
        <dbReference type="ARBA" id="ARBA00022692"/>
    </source>
</evidence>
<dbReference type="InterPro" id="IPR018108">
    <property type="entry name" value="MCP_transmembrane"/>
</dbReference>
<dbReference type="GO" id="GO:0016020">
    <property type="term" value="C:membrane"/>
    <property type="evidence" value="ECO:0007669"/>
    <property type="project" value="UniProtKB-SubCell"/>
</dbReference>
<comment type="similarity">
    <text evidence="6">Belongs to the mitochondrial carrier (TC 2.A.29) family.</text>
</comment>
<dbReference type="GO" id="GO:0015748">
    <property type="term" value="P:organophosphate ester transport"/>
    <property type="evidence" value="ECO:0007669"/>
    <property type="project" value="UniProtKB-ARBA"/>
</dbReference>
<evidence type="ECO:0000256" key="8">
    <source>
        <dbReference type="SAM" id="Phobius"/>
    </source>
</evidence>
<dbReference type="AlphaFoldDB" id="A0A843W880"/>
<gene>
    <name evidence="9" type="ORF">Taro_040153</name>
</gene>
<name>A0A843W880_COLES</name>
<organism evidence="9 10">
    <name type="scientific">Colocasia esculenta</name>
    <name type="common">Wild taro</name>
    <name type="synonym">Arum esculentum</name>
    <dbReference type="NCBI Taxonomy" id="4460"/>
    <lineage>
        <taxon>Eukaryota</taxon>
        <taxon>Viridiplantae</taxon>
        <taxon>Streptophyta</taxon>
        <taxon>Embryophyta</taxon>
        <taxon>Tracheophyta</taxon>
        <taxon>Spermatophyta</taxon>
        <taxon>Magnoliopsida</taxon>
        <taxon>Liliopsida</taxon>
        <taxon>Araceae</taxon>
        <taxon>Aroideae</taxon>
        <taxon>Colocasieae</taxon>
        <taxon>Colocasia</taxon>
    </lineage>
</organism>
<dbReference type="PANTHER" id="PTHR24089">
    <property type="entry name" value="SOLUTE CARRIER FAMILY 25"/>
    <property type="match status" value="1"/>
</dbReference>
<keyword evidence="6" id="KW-0813">Transport</keyword>
<dbReference type="OrthoDB" id="270584at2759"/>
<keyword evidence="8" id="KW-1133">Transmembrane helix</keyword>
<reference evidence="9" key="1">
    <citation type="submission" date="2017-07" db="EMBL/GenBank/DDBJ databases">
        <title>Taro Niue Genome Assembly and Annotation.</title>
        <authorList>
            <person name="Atibalentja N."/>
            <person name="Keating K."/>
            <person name="Fields C.J."/>
        </authorList>
    </citation>
    <scope>NUCLEOTIDE SEQUENCE</scope>
    <source>
        <strain evidence="9">Niue_2</strain>
        <tissue evidence="9">Leaf</tissue>
    </source>
</reference>
<evidence type="ECO:0000256" key="6">
    <source>
        <dbReference type="RuleBase" id="RU000488"/>
    </source>
</evidence>
<keyword evidence="4 5" id="KW-0472">Membrane</keyword>
<keyword evidence="3" id="KW-0677">Repeat</keyword>